<dbReference type="AlphaFoldDB" id="A9IRH9"/>
<proteinExistence type="predicted"/>
<keyword evidence="8" id="KW-1185">Reference proteome</keyword>
<dbReference type="CDD" id="cd17535">
    <property type="entry name" value="REC_NarL-like"/>
    <property type="match status" value="1"/>
</dbReference>
<dbReference type="PROSITE" id="PS50043">
    <property type="entry name" value="HTH_LUXR_2"/>
    <property type="match status" value="1"/>
</dbReference>
<keyword evidence="2" id="KW-0238">DNA-binding</keyword>
<dbReference type="InterPro" id="IPR036388">
    <property type="entry name" value="WH-like_DNA-bd_sf"/>
</dbReference>
<evidence type="ECO:0000256" key="3">
    <source>
        <dbReference type="PROSITE-ProRule" id="PRU00169"/>
    </source>
</evidence>
<dbReference type="InterPro" id="IPR016032">
    <property type="entry name" value="Sig_transdc_resp-reg_C-effctor"/>
</dbReference>
<evidence type="ECO:0000313" key="8">
    <source>
        <dbReference type="Proteomes" id="UP000001225"/>
    </source>
</evidence>
<dbReference type="SMART" id="SM00421">
    <property type="entry name" value="HTH_LUXR"/>
    <property type="match status" value="1"/>
</dbReference>
<dbReference type="SMART" id="SM00448">
    <property type="entry name" value="REC"/>
    <property type="match status" value="1"/>
</dbReference>
<dbReference type="EMBL" id="AM902716">
    <property type="protein sequence ID" value="CAP43177.1"/>
    <property type="molecule type" value="Genomic_DNA"/>
</dbReference>
<feature type="domain" description="HTH luxR-type" evidence="5">
    <location>
        <begin position="187"/>
        <end position="252"/>
    </location>
</feature>
<evidence type="ECO:0000259" key="5">
    <source>
        <dbReference type="PROSITE" id="PS50043"/>
    </source>
</evidence>
<dbReference type="PANTHER" id="PTHR43214">
    <property type="entry name" value="TWO-COMPONENT RESPONSE REGULATOR"/>
    <property type="match status" value="1"/>
</dbReference>
<dbReference type="GO" id="GO:0000160">
    <property type="term" value="P:phosphorelay signal transduction system"/>
    <property type="evidence" value="ECO:0007669"/>
    <property type="project" value="InterPro"/>
</dbReference>
<feature type="region of interest" description="Disordered" evidence="4">
    <location>
        <begin position="1"/>
        <end position="29"/>
    </location>
</feature>
<dbReference type="GO" id="GO:0003677">
    <property type="term" value="F:DNA binding"/>
    <property type="evidence" value="ECO:0007669"/>
    <property type="project" value="UniProtKB-KW"/>
</dbReference>
<organism evidence="7 8">
    <name type="scientific">Bordetella petrii (strain ATCC BAA-461 / DSM 12804 / CCUG 43448 / CIP 107267 / Se-1111R)</name>
    <dbReference type="NCBI Taxonomy" id="340100"/>
    <lineage>
        <taxon>Bacteria</taxon>
        <taxon>Pseudomonadati</taxon>
        <taxon>Pseudomonadota</taxon>
        <taxon>Betaproteobacteria</taxon>
        <taxon>Burkholderiales</taxon>
        <taxon>Alcaligenaceae</taxon>
        <taxon>Bordetella</taxon>
    </lineage>
</organism>
<dbReference type="Gene3D" id="3.40.50.2300">
    <property type="match status" value="1"/>
</dbReference>
<dbReference type="PROSITE" id="PS50110">
    <property type="entry name" value="RESPONSE_REGULATORY"/>
    <property type="match status" value="1"/>
</dbReference>
<sequence length="258" mass="28401">MTAQTPSPPRRPATMPPFTASRSADPAALPPGPARRYLLLSGSTDRLRIAILDDHPVITLGVAAYLRSQPDFDIVHAETTSEALVRSLKHQPCDVAVVDFYLPRQPWDGMDFIRRLRRQHPHMAIITFSAGAPAETEYAAFRAGAHGYLPKSASMPVLVEVIRAAHSRGRPGDFISYKNGTLHTAAPRHPDTRLTTAEIEVLRQIAQGLSVTQLAARLLRSKKTISTHKRRAMKKLGLADDLALALYLNEKFDHKAGP</sequence>
<evidence type="ECO:0000313" key="7">
    <source>
        <dbReference type="EMBL" id="CAP43177.1"/>
    </source>
</evidence>
<evidence type="ECO:0000259" key="6">
    <source>
        <dbReference type="PROSITE" id="PS50110"/>
    </source>
</evidence>
<reference evidence="7 8" key="1">
    <citation type="journal article" date="2008" name="BMC Genomics">
        <title>The missing link: Bordetella petrii is endowed with both the metabolic versatility of environmental bacteria and virulence traits of pathogenic Bordetellae.</title>
        <authorList>
            <person name="Gross R."/>
            <person name="Guzman C.A."/>
            <person name="Sebaihia M."/>
            <person name="Martins Dos Santos V.A."/>
            <person name="Pieper D.H."/>
            <person name="Koebnik R."/>
            <person name="Lechner M."/>
            <person name="Bartels D."/>
            <person name="Buhrmester J."/>
            <person name="Choudhuri J.V."/>
            <person name="Ebensen T."/>
            <person name="Gaigalat L."/>
            <person name="Herrmann S."/>
            <person name="Khachane A.N."/>
            <person name="Larisch C."/>
            <person name="Link S."/>
            <person name="Linke B."/>
            <person name="Meyer F."/>
            <person name="Mormann S."/>
            <person name="Nakunst D."/>
            <person name="Rueckert C."/>
            <person name="Schneiker-Bekel S."/>
            <person name="Schulze K."/>
            <person name="Vorhoelter F.J."/>
            <person name="Yevsa T."/>
            <person name="Engle J.T."/>
            <person name="Goldman W.E."/>
            <person name="Puehler A."/>
            <person name="Goebel U.B."/>
            <person name="Goesmann A."/>
            <person name="Bloecker H."/>
            <person name="Kaiser O."/>
            <person name="Martinez-Arias R."/>
        </authorList>
    </citation>
    <scope>NUCLEOTIDE SEQUENCE [LARGE SCALE GENOMIC DNA]</scope>
    <source>
        <strain evidence="8">ATCC BAA-461 / DSM 12804 / CCUG 43448 / CIP 107267 / Se-1111R</strain>
    </source>
</reference>
<evidence type="ECO:0000256" key="2">
    <source>
        <dbReference type="ARBA" id="ARBA00023125"/>
    </source>
</evidence>
<dbReference type="STRING" id="94624.Bpet2835"/>
<dbReference type="Pfam" id="PF00196">
    <property type="entry name" value="GerE"/>
    <property type="match status" value="1"/>
</dbReference>
<dbReference type="InterPro" id="IPR001789">
    <property type="entry name" value="Sig_transdc_resp-reg_receiver"/>
</dbReference>
<dbReference type="GO" id="GO:0006355">
    <property type="term" value="P:regulation of DNA-templated transcription"/>
    <property type="evidence" value="ECO:0007669"/>
    <property type="project" value="InterPro"/>
</dbReference>
<dbReference type="InterPro" id="IPR000792">
    <property type="entry name" value="Tscrpt_reg_LuxR_C"/>
</dbReference>
<dbReference type="PRINTS" id="PR00038">
    <property type="entry name" value="HTHLUXR"/>
</dbReference>
<accession>A9IRH9</accession>
<dbReference type="SUPFAM" id="SSF46894">
    <property type="entry name" value="C-terminal effector domain of the bipartite response regulators"/>
    <property type="match status" value="1"/>
</dbReference>
<feature type="modified residue" description="4-aspartylphosphate" evidence="3">
    <location>
        <position position="99"/>
    </location>
</feature>
<dbReference type="Pfam" id="PF00072">
    <property type="entry name" value="Response_reg"/>
    <property type="match status" value="1"/>
</dbReference>
<dbReference type="InterPro" id="IPR039420">
    <property type="entry name" value="WalR-like"/>
</dbReference>
<dbReference type="KEGG" id="bpt:Bpet2835"/>
<evidence type="ECO:0000256" key="4">
    <source>
        <dbReference type="SAM" id="MobiDB-lite"/>
    </source>
</evidence>
<dbReference type="Proteomes" id="UP000001225">
    <property type="component" value="Chromosome"/>
</dbReference>
<dbReference type="InterPro" id="IPR011006">
    <property type="entry name" value="CheY-like_superfamily"/>
</dbReference>
<feature type="compositionally biased region" description="Pro residues" evidence="4">
    <location>
        <begin position="1"/>
        <end position="15"/>
    </location>
</feature>
<evidence type="ECO:0000256" key="1">
    <source>
        <dbReference type="ARBA" id="ARBA00022553"/>
    </source>
</evidence>
<gene>
    <name evidence="7" type="ordered locus">Bpet2835</name>
</gene>
<protein>
    <submittedName>
        <fullName evidence="7">Probable two-component response regulator</fullName>
    </submittedName>
</protein>
<keyword evidence="1 3" id="KW-0597">Phosphoprotein</keyword>
<dbReference type="Gene3D" id="1.10.10.10">
    <property type="entry name" value="Winged helix-like DNA-binding domain superfamily/Winged helix DNA-binding domain"/>
    <property type="match status" value="1"/>
</dbReference>
<feature type="domain" description="Response regulatory" evidence="6">
    <location>
        <begin position="48"/>
        <end position="166"/>
    </location>
</feature>
<name>A9IRH9_BORPD</name>
<dbReference type="CDD" id="cd06170">
    <property type="entry name" value="LuxR_C_like"/>
    <property type="match status" value="1"/>
</dbReference>
<dbReference type="eggNOG" id="COG2197">
    <property type="taxonomic scope" value="Bacteria"/>
</dbReference>
<dbReference type="SUPFAM" id="SSF52172">
    <property type="entry name" value="CheY-like"/>
    <property type="match status" value="1"/>
</dbReference>
<dbReference type="InterPro" id="IPR058245">
    <property type="entry name" value="NreC/VraR/RcsB-like_REC"/>
</dbReference>
<dbReference type="PANTHER" id="PTHR43214:SF17">
    <property type="entry name" value="TRANSCRIPTIONAL REGULATORY PROTEIN RCSB"/>
    <property type="match status" value="1"/>
</dbReference>